<gene>
    <name evidence="2" type="ORF">I8531_001769</name>
</gene>
<reference evidence="2" key="2">
    <citation type="submission" date="2020-10" db="EMBL/GenBank/DDBJ databases">
        <authorList>
            <consortium name="NCBI Pathogen Detection Project"/>
        </authorList>
    </citation>
    <scope>NUCLEOTIDE SEQUENCE</scope>
    <source>
        <strain evidence="2">CAVp300</strain>
    </source>
</reference>
<accession>A0A9P3WF58</accession>
<dbReference type="EMBL" id="DACSUM010000011">
    <property type="protein sequence ID" value="HAT3581482.1"/>
    <property type="molecule type" value="Genomic_DNA"/>
</dbReference>
<protein>
    <submittedName>
        <fullName evidence="2">Inovirus Gp2 family protein</fullName>
    </submittedName>
</protein>
<proteinExistence type="predicted"/>
<dbReference type="AlphaFoldDB" id="A0A9P3WF58"/>
<sequence length="426" mass="50257">MINKLETGSTKLSSTTVFNNISPDSIAGIPSKGIFIFKDVLWPVQHADDEQDKKIMGKVFEAVNNVSTMSRFLAVRYDFHLPVYSPDNQVVSAFHELLFKELNNSYPRSFISYIWVREEGDEKKQHYHYLLMMDGNYVRYPSNVNKIVKSCWENATKGTVYFPVNAYYSVTKNDIEKYTELMFRISYFGKKRTKETIAKGIRRVGQGFKKPKPCSCKPQHARAKDIPKTSTDLKVSTLSCCFAGKLDKYFLGEAELPMFHRRRSYCELYDEEKWWIRDAPRWSGHRRNYLFEALITGVSLSGYARKYRLNPERVYANCRQVGGQSLKIIYWAWHRYCFLQSRSSVESYIKNNKLRYKSAAKQLRRKPMSDSWKRHFDDYYLRFWPEGWSVADYCRHIGIVPSTARRYLVDFPYFGLINPFLLRPWL</sequence>
<dbReference type="RefSeq" id="WP_052958833.1">
    <property type="nucleotide sequence ID" value="NZ_CABMNU010000005.1"/>
</dbReference>
<dbReference type="Pfam" id="PF11726">
    <property type="entry name" value="YagK_YfjJ_C"/>
    <property type="match status" value="1"/>
</dbReference>
<reference evidence="2" key="1">
    <citation type="journal article" date="2018" name="Genome Biol.">
        <title>SKESA: strategic k-mer extension for scrupulous assemblies.</title>
        <authorList>
            <person name="Souvorov A."/>
            <person name="Agarwala R."/>
            <person name="Lipman D.J."/>
        </authorList>
    </citation>
    <scope>NUCLEOTIDE SEQUENCE</scope>
    <source>
        <strain evidence="2">CAVp300</strain>
    </source>
</reference>
<organism evidence="2 3">
    <name type="scientific">Kluyvera intermedia</name>
    <name type="common">Enterobacter intermedius</name>
    <dbReference type="NCBI Taxonomy" id="61648"/>
    <lineage>
        <taxon>Bacteria</taxon>
        <taxon>Pseudomonadati</taxon>
        <taxon>Pseudomonadota</taxon>
        <taxon>Gammaproteobacteria</taxon>
        <taxon>Enterobacterales</taxon>
        <taxon>Enterobacteriaceae</taxon>
        <taxon>Kluyvera</taxon>
    </lineage>
</organism>
<evidence type="ECO:0000313" key="3">
    <source>
        <dbReference type="Proteomes" id="UP000867740"/>
    </source>
</evidence>
<dbReference type="Proteomes" id="UP000867740">
    <property type="component" value="Unassembled WGS sequence"/>
</dbReference>
<comment type="caution">
    <text evidence="2">The sequence shown here is derived from an EMBL/GenBank/DDBJ whole genome shotgun (WGS) entry which is preliminary data.</text>
</comment>
<evidence type="ECO:0000259" key="1">
    <source>
        <dbReference type="Pfam" id="PF11726"/>
    </source>
</evidence>
<evidence type="ECO:0000313" key="2">
    <source>
        <dbReference type="EMBL" id="HAT3581482.1"/>
    </source>
</evidence>
<name>A0A9P3WF58_KLUIN</name>
<feature type="domain" description="YagK/YfjJ C-terminal" evidence="1">
    <location>
        <begin position="69"/>
        <end position="196"/>
    </location>
</feature>
<dbReference type="InterPro" id="IPR057271">
    <property type="entry name" value="YagK_YfjJ_C"/>
</dbReference>